<proteinExistence type="inferred from homology"/>
<comment type="subcellular location">
    <subcellularLocation>
        <location evidence="2 11">Cytoplasm</location>
    </subcellularLocation>
</comment>
<feature type="domain" description="AB hydrolase-1" evidence="14">
    <location>
        <begin position="45"/>
        <end position="305"/>
    </location>
</feature>
<evidence type="ECO:0000256" key="4">
    <source>
        <dbReference type="ARBA" id="ARBA00012568"/>
    </source>
</evidence>
<dbReference type="PANTHER" id="PTHR43722:SF1">
    <property type="entry name" value="PROLINE IMINOPEPTIDASE"/>
    <property type="match status" value="1"/>
</dbReference>
<feature type="active site" description="Proton donor" evidence="12">
    <location>
        <position position="304"/>
    </location>
</feature>
<dbReference type="PANTHER" id="PTHR43722">
    <property type="entry name" value="PROLINE IMINOPEPTIDASE"/>
    <property type="match status" value="1"/>
</dbReference>
<keyword evidence="6 11" id="KW-0031">Aminopeptidase</keyword>
<feature type="active site" description="Nucleophile" evidence="12">
    <location>
        <position position="120"/>
    </location>
</feature>
<keyword evidence="7 11" id="KW-0963">Cytoplasm</keyword>
<comment type="catalytic activity">
    <reaction evidence="1 11 13">
        <text>Release of N-terminal proline from a peptide.</text>
        <dbReference type="EC" id="3.4.11.5"/>
    </reaction>
</comment>
<keyword evidence="9 11" id="KW-0378">Hydrolase</keyword>
<evidence type="ECO:0000256" key="1">
    <source>
        <dbReference type="ARBA" id="ARBA00001585"/>
    </source>
</evidence>
<keyword evidence="16" id="KW-1185">Reference proteome</keyword>
<dbReference type="AlphaFoldDB" id="A0A1E3W3R1"/>
<evidence type="ECO:0000256" key="6">
    <source>
        <dbReference type="ARBA" id="ARBA00022438"/>
    </source>
</evidence>
<evidence type="ECO:0000313" key="15">
    <source>
        <dbReference type="EMBL" id="ODS00421.1"/>
    </source>
</evidence>
<dbReference type="GO" id="GO:0005737">
    <property type="term" value="C:cytoplasm"/>
    <property type="evidence" value="ECO:0007669"/>
    <property type="project" value="UniProtKB-SubCell"/>
</dbReference>
<dbReference type="InterPro" id="IPR002410">
    <property type="entry name" value="Peptidase_S33"/>
</dbReference>
<dbReference type="PRINTS" id="PR00793">
    <property type="entry name" value="PROAMNOPTASE"/>
</dbReference>
<dbReference type="InterPro" id="IPR005944">
    <property type="entry name" value="Pro_iminopeptidase"/>
</dbReference>
<dbReference type="NCBIfam" id="TIGR01249">
    <property type="entry name" value="pro_imino_pep_1"/>
    <property type="match status" value="1"/>
</dbReference>
<dbReference type="PRINTS" id="PR00111">
    <property type="entry name" value="ABHYDROLASE"/>
</dbReference>
<accession>A0A1E3W3R1</accession>
<organism evidence="15 16">
    <name type="scientific">Methyloceanibacter superfactus</name>
    <dbReference type="NCBI Taxonomy" id="1774969"/>
    <lineage>
        <taxon>Bacteria</taxon>
        <taxon>Pseudomonadati</taxon>
        <taxon>Pseudomonadota</taxon>
        <taxon>Alphaproteobacteria</taxon>
        <taxon>Hyphomicrobiales</taxon>
        <taxon>Hyphomicrobiaceae</taxon>
        <taxon>Methyloceanibacter</taxon>
    </lineage>
</organism>
<gene>
    <name evidence="15" type="ORF">AUC69_00685</name>
</gene>
<evidence type="ECO:0000256" key="5">
    <source>
        <dbReference type="ARBA" id="ARBA00021843"/>
    </source>
</evidence>
<evidence type="ECO:0000256" key="8">
    <source>
        <dbReference type="ARBA" id="ARBA00022670"/>
    </source>
</evidence>
<dbReference type="Pfam" id="PF00561">
    <property type="entry name" value="Abhydrolase_1"/>
    <property type="match status" value="1"/>
</dbReference>
<dbReference type="SUPFAM" id="SSF53474">
    <property type="entry name" value="alpha/beta-Hydrolases"/>
    <property type="match status" value="1"/>
</dbReference>
<dbReference type="STRING" id="1774969.AUC69_00685"/>
<dbReference type="InterPro" id="IPR029058">
    <property type="entry name" value="AB_hydrolase_fold"/>
</dbReference>
<dbReference type="OrthoDB" id="9796770at2"/>
<comment type="caution">
    <text evidence="15">The sequence shown here is derived from an EMBL/GenBank/DDBJ whole genome shotgun (WGS) entry which is preliminary data.</text>
</comment>
<evidence type="ECO:0000256" key="13">
    <source>
        <dbReference type="RuleBase" id="RU003421"/>
    </source>
</evidence>
<keyword evidence="8 11" id="KW-0645">Protease</keyword>
<feature type="active site" evidence="12">
    <location>
        <position position="276"/>
    </location>
</feature>
<dbReference type="EMBL" id="LPWF01000013">
    <property type="protein sequence ID" value="ODS00421.1"/>
    <property type="molecule type" value="Genomic_DNA"/>
</dbReference>
<evidence type="ECO:0000313" key="16">
    <source>
        <dbReference type="Proteomes" id="UP000094472"/>
    </source>
</evidence>
<evidence type="ECO:0000256" key="10">
    <source>
        <dbReference type="ARBA" id="ARBA00029605"/>
    </source>
</evidence>
<name>A0A1E3W3R1_9HYPH</name>
<evidence type="ECO:0000256" key="7">
    <source>
        <dbReference type="ARBA" id="ARBA00022490"/>
    </source>
</evidence>
<dbReference type="GO" id="GO:0004177">
    <property type="term" value="F:aminopeptidase activity"/>
    <property type="evidence" value="ECO:0007669"/>
    <property type="project" value="UniProtKB-UniRule"/>
</dbReference>
<dbReference type="RefSeq" id="WP_069440993.1">
    <property type="nucleotide sequence ID" value="NZ_LPWF01000013.1"/>
</dbReference>
<dbReference type="Proteomes" id="UP000094472">
    <property type="component" value="Unassembled WGS sequence"/>
</dbReference>
<evidence type="ECO:0000256" key="9">
    <source>
        <dbReference type="ARBA" id="ARBA00022801"/>
    </source>
</evidence>
<evidence type="ECO:0000256" key="3">
    <source>
        <dbReference type="ARBA" id="ARBA00010088"/>
    </source>
</evidence>
<reference evidence="15 16" key="1">
    <citation type="journal article" date="2016" name="Environ. Microbiol.">
        <title>New Methyloceanibacter diversity from North Sea sediments includes methanotroph containing solely the soluble methane monooxygenase.</title>
        <authorList>
            <person name="Vekeman B."/>
            <person name="Kerckhof F.M."/>
            <person name="Cremers G."/>
            <person name="de Vos P."/>
            <person name="Vandamme P."/>
            <person name="Boon N."/>
            <person name="Op den Camp H.J."/>
            <person name="Heylen K."/>
        </authorList>
    </citation>
    <scope>NUCLEOTIDE SEQUENCE [LARGE SCALE GENOMIC DNA]</scope>
    <source>
        <strain evidence="15 16">R-67175</strain>
    </source>
</reference>
<dbReference type="GO" id="GO:0006508">
    <property type="term" value="P:proteolysis"/>
    <property type="evidence" value="ECO:0007669"/>
    <property type="project" value="UniProtKB-KW"/>
</dbReference>
<evidence type="ECO:0000256" key="2">
    <source>
        <dbReference type="ARBA" id="ARBA00004496"/>
    </source>
</evidence>
<dbReference type="InterPro" id="IPR000073">
    <property type="entry name" value="AB_hydrolase_1"/>
</dbReference>
<evidence type="ECO:0000256" key="12">
    <source>
        <dbReference type="PIRSR" id="PIRSR006431-1"/>
    </source>
</evidence>
<evidence type="ECO:0000259" key="14">
    <source>
        <dbReference type="Pfam" id="PF00561"/>
    </source>
</evidence>
<protein>
    <recommendedName>
        <fullName evidence="5 11">Proline iminopeptidase</fullName>
        <shortName evidence="11">PIP</shortName>
        <ecNumber evidence="4 11">3.4.11.5</ecNumber>
    </recommendedName>
    <alternativeName>
        <fullName evidence="10 11">Prolyl aminopeptidase</fullName>
    </alternativeName>
</protein>
<sequence>MDPQRTPGSSRLSLYPEIVPYRTGRLKVSDVHELYFEECGTPSGKPVVMLHGGPGGGISPVMRRYHDPRLYRIVLFDQRGCGRSIPHASLEENTTWDLVADIERLREHLAIDRWQVFGGSWGSTLALAYAEAHPARVAELILRGIFTLRRAELEWFYQDGCSWLFPDAFADYVKAIPEAERADMIAAYYRRLTSDDQKTQTEAARAWSAWEWRTLSLLPDFDRVRQFSEDHYALAFARIESHYFINGGFFETDDQLIRDARLLADIPGAIVHGRYDVVTPVKNAFDLARAWPKADLRVVPDAGHAMTEPGIVHELIAATRIFSGN</sequence>
<evidence type="ECO:0000256" key="11">
    <source>
        <dbReference type="PIRNR" id="PIRNR006431"/>
    </source>
</evidence>
<comment type="similarity">
    <text evidence="3 11 13">Belongs to the peptidase S33 family.</text>
</comment>
<dbReference type="EC" id="3.4.11.5" evidence="4 11"/>
<dbReference type="PIRSF" id="PIRSF006431">
    <property type="entry name" value="Pept_S33"/>
    <property type="match status" value="1"/>
</dbReference>
<dbReference type="Gene3D" id="3.40.50.1820">
    <property type="entry name" value="alpha/beta hydrolase"/>
    <property type="match status" value="1"/>
</dbReference>